<dbReference type="AlphaFoldDB" id="A0A2R7Y0Y7"/>
<protein>
    <submittedName>
        <fullName evidence="1">Uncharacterized protein</fullName>
    </submittedName>
</protein>
<evidence type="ECO:0000313" key="2">
    <source>
        <dbReference type="Proteomes" id="UP000244066"/>
    </source>
</evidence>
<evidence type="ECO:0000313" key="1">
    <source>
        <dbReference type="EMBL" id="PUA31017.1"/>
    </source>
</evidence>
<gene>
    <name evidence="1" type="ORF">B9J98_08135</name>
</gene>
<dbReference type="EMBL" id="NDWU01000032">
    <property type="protein sequence ID" value="PUA31017.1"/>
    <property type="molecule type" value="Genomic_DNA"/>
</dbReference>
<dbReference type="Proteomes" id="UP000244066">
    <property type="component" value="Unassembled WGS sequence"/>
</dbReference>
<reference evidence="1 2" key="1">
    <citation type="submission" date="2017-04" db="EMBL/GenBank/DDBJ databases">
        <title>Draft Aigarchaeota genome from a New Zealand hot spring.</title>
        <authorList>
            <person name="Reysenbach A.-L."/>
            <person name="Donaho J.A."/>
            <person name="Gerhart J."/>
            <person name="Kelley J.F."/>
            <person name="Kouba K."/>
            <person name="Podar M."/>
            <person name="Stott M."/>
        </authorList>
    </citation>
    <scope>NUCLEOTIDE SEQUENCE [LARGE SCALE GENOMIC DNA]</scope>
    <source>
        <strain evidence="1">NZ13_MG1</strain>
    </source>
</reference>
<comment type="caution">
    <text evidence="1">The sequence shown here is derived from an EMBL/GenBank/DDBJ whole genome shotgun (WGS) entry which is preliminary data.</text>
</comment>
<proteinExistence type="predicted"/>
<accession>A0A2R7Y0Y7</accession>
<name>A0A2R7Y0Y7_9ARCH</name>
<organism evidence="1 2">
    <name type="scientific">Candidatus Terraquivivens tikiterensis</name>
    <dbReference type="NCBI Taxonomy" id="1980982"/>
    <lineage>
        <taxon>Archaea</taxon>
        <taxon>Nitrososphaerota</taxon>
        <taxon>Candidatus Wolframiiraptoraceae</taxon>
        <taxon>Candidatus Terraquivivens</taxon>
    </lineage>
</organism>
<sequence length="147" mass="17199">MEKKVIRVVKVPPEVYIAIRSFVDSSLKSKYRWNKPIIRNLNPVEFEFNKAPKWVLHVSSSQLRLDIPNTQYSILSYDDGIIILPDEIVLSYTDAIFDYVFHGNEKVVAIIPVGHIVNKFERYRQFVEEFEVKIIEETAEKKEEVLG</sequence>